<keyword evidence="2" id="KW-0472">Membrane</keyword>
<feature type="region of interest" description="Disordered" evidence="1">
    <location>
        <begin position="113"/>
        <end position="163"/>
    </location>
</feature>
<feature type="compositionally biased region" description="Basic and acidic residues" evidence="1">
    <location>
        <begin position="149"/>
        <end position="163"/>
    </location>
</feature>
<proteinExistence type="predicted"/>
<feature type="transmembrane region" description="Helical" evidence="2">
    <location>
        <begin position="16"/>
        <end position="37"/>
    </location>
</feature>
<keyword evidence="2" id="KW-0812">Transmembrane</keyword>
<dbReference type="InParanoid" id="A0A074Y059"/>
<feature type="transmembrane region" description="Helical" evidence="2">
    <location>
        <begin position="77"/>
        <end position="100"/>
    </location>
</feature>
<dbReference type="AlphaFoldDB" id="A0A074Y059"/>
<sequence>MGCIGSYLEYSSPINLSVSITLLTLGAIINSGSTPIVSQTDHIGERRQASSLQAIQLWAGIHCFLLTSATLRDGSLMLLGVVTIGPWALLLVYDFLFYVYRSCAYHIPLFGGKAQGKRRPHAPSLTERPNGEKRDAPKVPIPAATTGIHHHENGSEKRALGQA</sequence>
<evidence type="ECO:0000313" key="3">
    <source>
        <dbReference type="EMBL" id="KEQ91153.1"/>
    </source>
</evidence>
<dbReference type="GeneID" id="25368711"/>
<dbReference type="HOGENOM" id="CLU_1626714_0_0_1"/>
<name>A0A074Y059_AURSE</name>
<dbReference type="Proteomes" id="UP000030641">
    <property type="component" value="Unassembled WGS sequence"/>
</dbReference>
<protein>
    <submittedName>
        <fullName evidence="3">Uncharacterized protein</fullName>
    </submittedName>
</protein>
<gene>
    <name evidence="3" type="ORF">AUEXF2481DRAFT_509712</name>
</gene>
<accession>A0A074Y059</accession>
<organism evidence="3 4">
    <name type="scientific">Aureobasidium subglaciale (strain EXF-2481)</name>
    <name type="common">Aureobasidium pullulans var. subglaciale</name>
    <dbReference type="NCBI Taxonomy" id="1043005"/>
    <lineage>
        <taxon>Eukaryota</taxon>
        <taxon>Fungi</taxon>
        <taxon>Dikarya</taxon>
        <taxon>Ascomycota</taxon>
        <taxon>Pezizomycotina</taxon>
        <taxon>Dothideomycetes</taxon>
        <taxon>Dothideomycetidae</taxon>
        <taxon>Dothideales</taxon>
        <taxon>Saccotheciaceae</taxon>
        <taxon>Aureobasidium</taxon>
    </lineage>
</organism>
<evidence type="ECO:0000256" key="2">
    <source>
        <dbReference type="SAM" id="Phobius"/>
    </source>
</evidence>
<dbReference type="EMBL" id="KL584781">
    <property type="protein sequence ID" value="KEQ91153.1"/>
    <property type="molecule type" value="Genomic_DNA"/>
</dbReference>
<reference evidence="3 4" key="1">
    <citation type="journal article" date="2014" name="BMC Genomics">
        <title>Genome sequencing of four Aureobasidium pullulans varieties: biotechnological potential, stress tolerance, and description of new species.</title>
        <authorList>
            <person name="Gostin Ar C."/>
            <person name="Ohm R.A."/>
            <person name="Kogej T."/>
            <person name="Sonjak S."/>
            <person name="Turk M."/>
            <person name="Zajc J."/>
            <person name="Zalar P."/>
            <person name="Grube M."/>
            <person name="Sun H."/>
            <person name="Han J."/>
            <person name="Sharma A."/>
            <person name="Chiniquy J."/>
            <person name="Ngan C.Y."/>
            <person name="Lipzen A."/>
            <person name="Barry K."/>
            <person name="Grigoriev I.V."/>
            <person name="Gunde-Cimerman N."/>
        </authorList>
    </citation>
    <scope>NUCLEOTIDE SEQUENCE [LARGE SCALE GENOMIC DNA]</scope>
    <source>
        <strain evidence="3 4">EXF-2481</strain>
    </source>
</reference>
<evidence type="ECO:0000313" key="4">
    <source>
        <dbReference type="Proteomes" id="UP000030641"/>
    </source>
</evidence>
<keyword evidence="2" id="KW-1133">Transmembrane helix</keyword>
<keyword evidence="4" id="KW-1185">Reference proteome</keyword>
<evidence type="ECO:0000256" key="1">
    <source>
        <dbReference type="SAM" id="MobiDB-lite"/>
    </source>
</evidence>
<dbReference type="OrthoDB" id="5309803at2759"/>
<dbReference type="RefSeq" id="XP_013339694.1">
    <property type="nucleotide sequence ID" value="XM_013484240.1"/>
</dbReference>